<feature type="compositionally biased region" description="Basic and acidic residues" evidence="1">
    <location>
        <begin position="66"/>
        <end position="86"/>
    </location>
</feature>
<feature type="compositionally biased region" description="Low complexity" evidence="1">
    <location>
        <begin position="56"/>
        <end position="65"/>
    </location>
</feature>
<keyword evidence="3" id="KW-1185">Reference proteome</keyword>
<feature type="compositionally biased region" description="Low complexity" evidence="1">
    <location>
        <begin position="107"/>
        <end position="117"/>
    </location>
</feature>
<evidence type="ECO:0000313" key="2">
    <source>
        <dbReference type="EMBL" id="MBV2127516.1"/>
    </source>
</evidence>
<proteinExistence type="predicted"/>
<dbReference type="Proteomes" id="UP000704611">
    <property type="component" value="Unassembled WGS sequence"/>
</dbReference>
<dbReference type="EMBL" id="JAHRID010000001">
    <property type="protein sequence ID" value="MBV2127516.1"/>
    <property type="molecule type" value="Genomic_DNA"/>
</dbReference>
<name>A0ABS6MFB7_9GAMM</name>
<feature type="region of interest" description="Disordered" evidence="1">
    <location>
        <begin position="54"/>
        <end position="135"/>
    </location>
</feature>
<protein>
    <recommendedName>
        <fullName evidence="4">Histone H1</fullName>
    </recommendedName>
</protein>
<feature type="compositionally biased region" description="Low complexity" evidence="1">
    <location>
        <begin position="87"/>
        <end position="97"/>
    </location>
</feature>
<evidence type="ECO:0000256" key="1">
    <source>
        <dbReference type="SAM" id="MobiDB-lite"/>
    </source>
</evidence>
<reference evidence="2 3" key="1">
    <citation type="submission" date="2021-06" db="EMBL/GenBank/DDBJ databases">
        <title>Rheinheimera indica sp. nov., isolated from deep-sea sediment.</title>
        <authorList>
            <person name="Wang Z."/>
            <person name="Zhang X.-Y."/>
        </authorList>
    </citation>
    <scope>NUCLEOTIDE SEQUENCE [LARGE SCALE GENOMIC DNA]</scope>
    <source>
        <strain evidence="2 3">SM2107</strain>
    </source>
</reference>
<dbReference type="RefSeq" id="WP_217666391.1">
    <property type="nucleotide sequence ID" value="NZ_JAHRID010000001.1"/>
</dbReference>
<accession>A0ABS6MFB7</accession>
<evidence type="ECO:0000313" key="3">
    <source>
        <dbReference type="Proteomes" id="UP000704611"/>
    </source>
</evidence>
<comment type="caution">
    <text evidence="2">The sequence shown here is derived from an EMBL/GenBank/DDBJ whole genome shotgun (WGS) entry which is preliminary data.</text>
</comment>
<organism evidence="2 3">
    <name type="scientific">Arsukibacterium indicum</name>
    <dbReference type="NCBI Taxonomy" id="2848612"/>
    <lineage>
        <taxon>Bacteria</taxon>
        <taxon>Pseudomonadati</taxon>
        <taxon>Pseudomonadota</taxon>
        <taxon>Gammaproteobacteria</taxon>
        <taxon>Chromatiales</taxon>
        <taxon>Chromatiaceae</taxon>
        <taxon>Arsukibacterium</taxon>
    </lineage>
</organism>
<evidence type="ECO:0008006" key="4">
    <source>
        <dbReference type="Google" id="ProtNLM"/>
    </source>
</evidence>
<sequence length="135" mass="14248">MTKLDKDQVITDFTAAYKAKFGKEPQLEQKPGWFSVDGGKNIRLAELAELADSYSKGGKAKATAAKAEKPAKAEKAEKPAKAEKKPAAAAKPAAKPAAKSKTKAAKPAKTTPGAAAAFWAEKINDSKQRPPRGSR</sequence>
<gene>
    <name evidence="2" type="ORF">KQY15_00205</name>
</gene>